<proteinExistence type="predicted"/>
<gene>
    <name evidence="1" type="primary">ORF3832</name>
</gene>
<accession>A0A0B6XWG0</accession>
<organism evidence="1">
    <name type="scientific">Arion vulgaris</name>
    <dbReference type="NCBI Taxonomy" id="1028688"/>
    <lineage>
        <taxon>Eukaryota</taxon>
        <taxon>Metazoa</taxon>
        <taxon>Spiralia</taxon>
        <taxon>Lophotrochozoa</taxon>
        <taxon>Mollusca</taxon>
        <taxon>Gastropoda</taxon>
        <taxon>Heterobranchia</taxon>
        <taxon>Euthyneura</taxon>
        <taxon>Panpulmonata</taxon>
        <taxon>Eupulmonata</taxon>
        <taxon>Stylommatophora</taxon>
        <taxon>Helicina</taxon>
        <taxon>Arionoidea</taxon>
        <taxon>Arionidae</taxon>
        <taxon>Arion</taxon>
    </lineage>
</organism>
<dbReference type="AlphaFoldDB" id="A0A0B6XWG0"/>
<evidence type="ECO:0000313" key="1">
    <source>
        <dbReference type="EMBL" id="CEK48387.1"/>
    </source>
</evidence>
<feature type="non-terminal residue" evidence="1">
    <location>
        <position position="58"/>
    </location>
</feature>
<sequence>MTMSNLAMLSDSPYVDSLSTSFSTLQCFPSLNCSYIPCLYFNFLSKSFTSEAGLFLTT</sequence>
<reference evidence="1" key="1">
    <citation type="submission" date="2014-12" db="EMBL/GenBank/DDBJ databases">
        <title>Insight into the proteome of Arion vulgaris.</title>
        <authorList>
            <person name="Aradska J."/>
            <person name="Bulat T."/>
            <person name="Smidak R."/>
            <person name="Sarate P."/>
            <person name="Gangsoo J."/>
            <person name="Sialana F."/>
            <person name="Bilban M."/>
            <person name="Lubec G."/>
        </authorList>
    </citation>
    <scope>NUCLEOTIDE SEQUENCE</scope>
    <source>
        <tissue evidence="1">Skin</tissue>
    </source>
</reference>
<protein>
    <submittedName>
        <fullName evidence="1">Uncharacterized protein</fullName>
    </submittedName>
</protein>
<name>A0A0B6XWG0_9EUPU</name>
<dbReference type="EMBL" id="HACG01001522">
    <property type="protein sequence ID" value="CEK48387.1"/>
    <property type="molecule type" value="Transcribed_RNA"/>
</dbReference>